<feature type="compositionally biased region" description="Low complexity" evidence="1">
    <location>
        <begin position="1"/>
        <end position="21"/>
    </location>
</feature>
<proteinExistence type="predicted"/>
<evidence type="ECO:0000313" key="3">
    <source>
        <dbReference type="Proteomes" id="UP000265520"/>
    </source>
</evidence>
<evidence type="ECO:0000313" key="2">
    <source>
        <dbReference type="EMBL" id="MCI12743.1"/>
    </source>
</evidence>
<evidence type="ECO:0000256" key="1">
    <source>
        <dbReference type="SAM" id="MobiDB-lite"/>
    </source>
</evidence>
<dbReference type="Proteomes" id="UP000265520">
    <property type="component" value="Unassembled WGS sequence"/>
</dbReference>
<feature type="region of interest" description="Disordered" evidence="1">
    <location>
        <begin position="1"/>
        <end position="77"/>
    </location>
</feature>
<feature type="compositionally biased region" description="Pro residues" evidence="1">
    <location>
        <begin position="59"/>
        <end position="73"/>
    </location>
</feature>
<name>A0A392PKX3_9FABA</name>
<keyword evidence="3" id="KW-1185">Reference proteome</keyword>
<accession>A0A392PKX3</accession>
<organism evidence="2 3">
    <name type="scientific">Trifolium medium</name>
    <dbReference type="NCBI Taxonomy" id="97028"/>
    <lineage>
        <taxon>Eukaryota</taxon>
        <taxon>Viridiplantae</taxon>
        <taxon>Streptophyta</taxon>
        <taxon>Embryophyta</taxon>
        <taxon>Tracheophyta</taxon>
        <taxon>Spermatophyta</taxon>
        <taxon>Magnoliopsida</taxon>
        <taxon>eudicotyledons</taxon>
        <taxon>Gunneridae</taxon>
        <taxon>Pentapetalae</taxon>
        <taxon>rosids</taxon>
        <taxon>fabids</taxon>
        <taxon>Fabales</taxon>
        <taxon>Fabaceae</taxon>
        <taxon>Papilionoideae</taxon>
        <taxon>50 kb inversion clade</taxon>
        <taxon>NPAAA clade</taxon>
        <taxon>Hologalegina</taxon>
        <taxon>IRL clade</taxon>
        <taxon>Trifolieae</taxon>
        <taxon>Trifolium</taxon>
    </lineage>
</organism>
<comment type="caution">
    <text evidence="2">The sequence shown here is derived from an EMBL/GenBank/DDBJ whole genome shotgun (WGS) entry which is preliminary data.</text>
</comment>
<sequence>MLSPSKPPAASLPASTPLRRAPLPPEPPDVGARLGTVLPSSPPPKPPDVGRTATTLPRWIPPPKPPDTCPPQSPTANIQAVRSDSMPIESRDVHAYQIQFVADEGWKGLEGKMGI</sequence>
<dbReference type="EMBL" id="LXQA010085388">
    <property type="protein sequence ID" value="MCI12743.1"/>
    <property type="molecule type" value="Genomic_DNA"/>
</dbReference>
<dbReference type="AlphaFoldDB" id="A0A392PKX3"/>
<reference evidence="2 3" key="1">
    <citation type="journal article" date="2018" name="Front. Plant Sci.">
        <title>Red Clover (Trifolium pratense) and Zigzag Clover (T. medium) - A Picture of Genomic Similarities and Differences.</title>
        <authorList>
            <person name="Dluhosova J."/>
            <person name="Istvanek J."/>
            <person name="Nedelnik J."/>
            <person name="Repkova J."/>
        </authorList>
    </citation>
    <scope>NUCLEOTIDE SEQUENCE [LARGE SCALE GENOMIC DNA]</scope>
    <source>
        <strain evidence="3">cv. 10/8</strain>
        <tissue evidence="2">Leaf</tissue>
    </source>
</reference>
<protein>
    <submittedName>
        <fullName evidence="2">Uncharacterized protein</fullName>
    </submittedName>
</protein>